<dbReference type="GO" id="GO:0016740">
    <property type="term" value="F:transferase activity"/>
    <property type="evidence" value="ECO:0007669"/>
    <property type="project" value="UniProtKB-KW"/>
</dbReference>
<dbReference type="Gene3D" id="3.40.930.10">
    <property type="entry name" value="Mannitol-specific EII, Chain A"/>
    <property type="match status" value="1"/>
</dbReference>
<dbReference type="KEGG" id="dwd:DSCW_12680"/>
<dbReference type="InterPro" id="IPR002178">
    <property type="entry name" value="PTS_EIIA_type-2_dom"/>
</dbReference>
<dbReference type="AlphaFoldDB" id="A0A5K7Z2W0"/>
<evidence type="ECO:0000313" key="5">
    <source>
        <dbReference type="Proteomes" id="UP000427769"/>
    </source>
</evidence>
<evidence type="ECO:0000256" key="1">
    <source>
        <dbReference type="ARBA" id="ARBA00004496"/>
    </source>
</evidence>
<dbReference type="GO" id="GO:0030295">
    <property type="term" value="F:protein kinase activator activity"/>
    <property type="evidence" value="ECO:0007669"/>
    <property type="project" value="TreeGrafter"/>
</dbReference>
<proteinExistence type="predicted"/>
<sequence length="152" mass="16944">MKILDVLDKDAILIDLKSKDKIGILNELVEPASRITGIDHKQMVQVLMERERLGSTGIGGGIGIPHGKLKNLDKLVLGFGLSRDGVDFESMDGRPTHIFFLLITPEHSTDLHLKLLARVSRLLKKEPLKEMMMKAKSAEEIVSIISEDDDDF</sequence>
<dbReference type="Proteomes" id="UP000427769">
    <property type="component" value="Chromosome"/>
</dbReference>
<comment type="subcellular location">
    <subcellularLocation>
        <location evidence="1">Cytoplasm</location>
    </subcellularLocation>
</comment>
<name>A0A5K7Z2W0_9BACT</name>
<keyword evidence="2" id="KW-0808">Transferase</keyword>
<dbReference type="PROSITE" id="PS51094">
    <property type="entry name" value="PTS_EIIA_TYPE_2"/>
    <property type="match status" value="1"/>
</dbReference>
<dbReference type="FunFam" id="3.40.930.10:FF:000009">
    <property type="entry name" value="PTS system, fructose specific IIABC component"/>
    <property type="match status" value="1"/>
</dbReference>
<dbReference type="RefSeq" id="WP_155302925.1">
    <property type="nucleotide sequence ID" value="NZ_AP021875.1"/>
</dbReference>
<keyword evidence="5" id="KW-1185">Reference proteome</keyword>
<feature type="domain" description="PTS EIIA type-2" evidence="3">
    <location>
        <begin position="5"/>
        <end position="148"/>
    </location>
</feature>
<protein>
    <submittedName>
        <fullName evidence="4">PTS fructose transporter subunit IIA</fullName>
    </submittedName>
</protein>
<organism evidence="4 5">
    <name type="scientific">Desulfosarcina widdelii</name>
    <dbReference type="NCBI Taxonomy" id="947919"/>
    <lineage>
        <taxon>Bacteria</taxon>
        <taxon>Pseudomonadati</taxon>
        <taxon>Thermodesulfobacteriota</taxon>
        <taxon>Desulfobacteria</taxon>
        <taxon>Desulfobacterales</taxon>
        <taxon>Desulfosarcinaceae</taxon>
        <taxon>Desulfosarcina</taxon>
    </lineage>
</organism>
<evidence type="ECO:0000313" key="4">
    <source>
        <dbReference type="EMBL" id="BBO73851.1"/>
    </source>
</evidence>
<evidence type="ECO:0000259" key="3">
    <source>
        <dbReference type="PROSITE" id="PS51094"/>
    </source>
</evidence>
<dbReference type="PANTHER" id="PTHR47738">
    <property type="entry name" value="PTS SYSTEM FRUCTOSE-LIKE EIIA COMPONENT-RELATED"/>
    <property type="match status" value="1"/>
</dbReference>
<dbReference type="InterPro" id="IPR051541">
    <property type="entry name" value="PTS_SugarTrans_NitroReg"/>
</dbReference>
<accession>A0A5K7Z2W0</accession>
<gene>
    <name evidence="4" type="ORF">DSCW_12680</name>
</gene>
<dbReference type="PANTHER" id="PTHR47738:SF1">
    <property type="entry name" value="NITROGEN REGULATORY PROTEIN"/>
    <property type="match status" value="1"/>
</dbReference>
<evidence type="ECO:0000256" key="2">
    <source>
        <dbReference type="ARBA" id="ARBA00022679"/>
    </source>
</evidence>
<dbReference type="InterPro" id="IPR016152">
    <property type="entry name" value="PTrfase/Anion_transptr"/>
</dbReference>
<dbReference type="EMBL" id="AP021875">
    <property type="protein sequence ID" value="BBO73851.1"/>
    <property type="molecule type" value="Genomic_DNA"/>
</dbReference>
<dbReference type="Pfam" id="PF00359">
    <property type="entry name" value="PTS_EIIA_2"/>
    <property type="match status" value="1"/>
</dbReference>
<reference evidence="4 5" key="1">
    <citation type="submission" date="2019-11" db="EMBL/GenBank/DDBJ databases">
        <title>Comparative genomics of hydrocarbon-degrading Desulfosarcina strains.</title>
        <authorList>
            <person name="Watanabe M."/>
            <person name="Kojima H."/>
            <person name="Fukui M."/>
        </authorList>
    </citation>
    <scope>NUCLEOTIDE SEQUENCE [LARGE SCALE GENOMIC DNA]</scope>
    <source>
        <strain evidence="4 5">PP31</strain>
    </source>
</reference>
<dbReference type="GO" id="GO:0005737">
    <property type="term" value="C:cytoplasm"/>
    <property type="evidence" value="ECO:0007669"/>
    <property type="project" value="UniProtKB-SubCell"/>
</dbReference>
<dbReference type="OrthoDB" id="95460at2"/>
<dbReference type="SUPFAM" id="SSF55804">
    <property type="entry name" value="Phoshotransferase/anion transport protein"/>
    <property type="match status" value="1"/>
</dbReference>